<evidence type="ECO:0000256" key="2">
    <source>
        <dbReference type="PIRSR" id="PIRSR601952-1"/>
    </source>
</evidence>
<dbReference type="SUPFAM" id="SSF53649">
    <property type="entry name" value="Alkaline phosphatase-like"/>
    <property type="match status" value="1"/>
</dbReference>
<dbReference type="PROSITE" id="PS51257">
    <property type="entry name" value="PROKAR_LIPOPROTEIN"/>
    <property type="match status" value="1"/>
</dbReference>
<feature type="binding site" evidence="3">
    <location>
        <position position="425"/>
    </location>
    <ligand>
        <name>Zn(2+)</name>
        <dbReference type="ChEBI" id="CHEBI:29105"/>
        <label>2</label>
    </ligand>
</feature>
<feature type="binding site" evidence="3">
    <location>
        <position position="470"/>
    </location>
    <ligand>
        <name>Zn(2+)</name>
        <dbReference type="ChEBI" id="CHEBI:29105"/>
        <label>2</label>
    </ligand>
</feature>
<dbReference type="PANTHER" id="PTHR11596">
    <property type="entry name" value="ALKALINE PHOSPHATASE"/>
    <property type="match status" value="1"/>
</dbReference>
<dbReference type="InterPro" id="IPR017850">
    <property type="entry name" value="Alkaline_phosphatase_core_sf"/>
</dbReference>
<dbReference type="Proteomes" id="UP000218238">
    <property type="component" value="Unassembled WGS sequence"/>
</dbReference>
<sequence length="591" mass="64015">MILLRRKPQRFLALGLCITLLFFGCIPTTKQQVIPGNGINVILAIGDGMGWEMTRAGAIANGNPMYASGQGQGLNFQKLTGYTLASTYGTIITGSDGKLSAVNSALDGSNPATGKSSVLKGFNFNPAFNNGDSGNLVGYDIARGGANPWTQGNDKEYIKQNPPDSANTATELYTGVKTYNNAMGVDIYEQRQTTILEQAARHSKSTGLVTSVPINHATPGAAASFVNRRNKFSNPSPDLDNILQQTLTIFKPTVLLGGGHPLDTENSNAVGGWYNWNYIDKFTYYELTTKPKSNSYGYTFLERGKNAAKTLLETAATIDPNKGEKLLGIYGARGQNGNLPFSTANGDYSSTGLNGSSLFSTTDENNQVPLPDKVRPLNSGETDAKFIKKEINENPTLADLTQAALTVLSKDKDGFWLMVEGGDIDWAAHDDNMDNLIGAVKDFDKAVGTIINWIGKNGGWEKNLLIVTADHDHYLTLNPNFPKLLAEFGAEKLTYEKHKPEEAGHFWGSDAKIKYGWGSHSNHLVPVYYQGGPVKLDKYVGKEITFVDHHPGGNAETYNVPGVASAVDQTHIYQLMLETINAPAAKPKESK</sequence>
<keyword evidence="5" id="KW-1185">Reference proteome</keyword>
<evidence type="ECO:0000256" key="3">
    <source>
        <dbReference type="PIRSR" id="PIRSR601952-2"/>
    </source>
</evidence>
<comment type="cofactor">
    <cofactor evidence="3">
        <name>Zn(2+)</name>
        <dbReference type="ChEBI" id="CHEBI:29105"/>
    </cofactor>
    <text evidence="3">Binds 2 Zn(2+) ions.</text>
</comment>
<evidence type="ECO:0000313" key="4">
    <source>
        <dbReference type="EMBL" id="PAX60428.1"/>
    </source>
</evidence>
<proteinExistence type="predicted"/>
<name>A0A2A2TQM5_9CYAN</name>
<feature type="binding site" evidence="3">
    <location>
        <position position="216"/>
    </location>
    <ligand>
        <name>Mg(2+)</name>
        <dbReference type="ChEBI" id="CHEBI:18420"/>
    </ligand>
</feature>
<evidence type="ECO:0000313" key="5">
    <source>
        <dbReference type="Proteomes" id="UP000218238"/>
    </source>
</evidence>
<feature type="binding site" evidence="3">
    <location>
        <position position="218"/>
    </location>
    <ligand>
        <name>Mg(2+)</name>
        <dbReference type="ChEBI" id="CHEBI:18420"/>
    </ligand>
</feature>
<dbReference type="EMBL" id="NTFS01000011">
    <property type="protein sequence ID" value="PAX60428.1"/>
    <property type="molecule type" value="Genomic_DNA"/>
</dbReference>
<dbReference type="GO" id="GO:0004035">
    <property type="term" value="F:alkaline phosphatase activity"/>
    <property type="evidence" value="ECO:0007669"/>
    <property type="project" value="TreeGrafter"/>
</dbReference>
<feature type="binding site" evidence="3">
    <location>
        <position position="471"/>
    </location>
    <ligand>
        <name>Zn(2+)</name>
        <dbReference type="ChEBI" id="CHEBI:29105"/>
        <label>2</label>
    </ligand>
</feature>
<feature type="binding site" evidence="3">
    <location>
        <position position="420"/>
    </location>
    <ligand>
        <name>Mg(2+)</name>
        <dbReference type="ChEBI" id="CHEBI:18420"/>
    </ligand>
</feature>
<keyword evidence="3" id="KW-0862">Zinc</keyword>
<dbReference type="PANTHER" id="PTHR11596:SF5">
    <property type="entry name" value="ALKALINE PHOSPHATASE"/>
    <property type="match status" value="1"/>
</dbReference>
<evidence type="ECO:0000256" key="1">
    <source>
        <dbReference type="ARBA" id="ARBA00022553"/>
    </source>
</evidence>
<dbReference type="RefSeq" id="WP_095720094.1">
    <property type="nucleotide sequence ID" value="NZ_NTFS01000011.1"/>
</dbReference>
<keyword evidence="3" id="KW-0460">Magnesium</keyword>
<dbReference type="CDD" id="cd16012">
    <property type="entry name" value="ALP"/>
    <property type="match status" value="1"/>
</dbReference>
<comment type="caution">
    <text evidence="4">The sequence shown here is derived from an EMBL/GenBank/DDBJ whole genome shotgun (WGS) entry which is preliminary data.</text>
</comment>
<dbReference type="SMART" id="SM00098">
    <property type="entry name" value="alkPPc"/>
    <property type="match status" value="1"/>
</dbReference>
<protein>
    <submittedName>
        <fullName evidence="4">Alkaline phosphatase</fullName>
    </submittedName>
</protein>
<dbReference type="Gene3D" id="3.40.720.10">
    <property type="entry name" value="Alkaline Phosphatase, subunit A"/>
    <property type="match status" value="2"/>
</dbReference>
<feature type="binding site" evidence="3">
    <location>
        <position position="429"/>
    </location>
    <ligand>
        <name>Zn(2+)</name>
        <dbReference type="ChEBI" id="CHEBI:29105"/>
        <label>2</label>
    </ligand>
</feature>
<reference evidence="4 5" key="1">
    <citation type="submission" date="2017-08" db="EMBL/GenBank/DDBJ databases">
        <title>Draft genome sequence of filamentous cyanobacterium Calothrix elsteri CCALA 953.</title>
        <authorList>
            <person name="Gagunashvili A.N."/>
            <person name="Elster J."/>
            <person name="Andresson O.S."/>
        </authorList>
    </citation>
    <scope>NUCLEOTIDE SEQUENCE [LARGE SCALE GENOMIC DNA]</scope>
    <source>
        <strain evidence="4 5">CCALA 953</strain>
    </source>
</reference>
<gene>
    <name evidence="4" type="ORF">CK510_02030</name>
</gene>
<dbReference type="InterPro" id="IPR001952">
    <property type="entry name" value="Alkaline_phosphatase"/>
</dbReference>
<keyword evidence="3" id="KW-0479">Metal-binding</keyword>
<dbReference type="OrthoDB" id="9794455at2"/>
<keyword evidence="1" id="KW-0597">Phosphoprotein</keyword>
<comment type="cofactor">
    <cofactor evidence="3">
        <name>Mg(2+)</name>
        <dbReference type="ChEBI" id="CHEBI:18420"/>
    </cofactor>
    <text evidence="3">Binds 1 Mg(2+) ion.</text>
</comment>
<dbReference type="AlphaFoldDB" id="A0A2A2TQM5"/>
<dbReference type="Pfam" id="PF00245">
    <property type="entry name" value="Alk_phosphatase"/>
    <property type="match status" value="1"/>
</dbReference>
<organism evidence="4 5">
    <name type="scientific">Brunnivagina elsteri CCALA 953</name>
    <dbReference type="NCBI Taxonomy" id="987040"/>
    <lineage>
        <taxon>Bacteria</taxon>
        <taxon>Bacillati</taxon>
        <taxon>Cyanobacteriota</taxon>
        <taxon>Cyanophyceae</taxon>
        <taxon>Nostocales</taxon>
        <taxon>Calotrichaceae</taxon>
        <taxon>Brunnivagina</taxon>
    </lineage>
</organism>
<accession>A0A2A2TQM5</accession>
<feature type="active site" description="Phosphoserine intermediate" evidence="2">
    <location>
        <position position="165"/>
    </location>
</feature>
<dbReference type="GO" id="GO:0046872">
    <property type="term" value="F:metal ion binding"/>
    <property type="evidence" value="ECO:0007669"/>
    <property type="project" value="UniProtKB-KW"/>
</dbReference>